<evidence type="ECO:0000256" key="1">
    <source>
        <dbReference type="SAM" id="MobiDB-lite"/>
    </source>
</evidence>
<protein>
    <submittedName>
        <fullName evidence="2">Uncharacterized protein</fullName>
    </submittedName>
</protein>
<reference evidence="2" key="1">
    <citation type="submission" date="2018-11" db="EMBL/GenBank/DDBJ databases">
        <authorList>
            <consortium name="Pathogen Informatics"/>
        </authorList>
    </citation>
    <scope>NUCLEOTIDE SEQUENCE</scope>
</reference>
<dbReference type="Proteomes" id="UP000784294">
    <property type="component" value="Unassembled WGS sequence"/>
</dbReference>
<name>A0A448X2L4_9PLAT</name>
<evidence type="ECO:0000313" key="2">
    <source>
        <dbReference type="EMBL" id="VEL26241.1"/>
    </source>
</evidence>
<dbReference type="AlphaFoldDB" id="A0A448X2L4"/>
<sequence length="154" mass="17070">MLFLRKSPALPVRPQPRGHEDDLSRPRTDSPLVQTRPAYLSVPVPLCPLSGIRPYVHAWGLSLCACMYVRVCVFVLATWHSSTYASLCPAADELVAQSYGNSSVRPSMFLSVCLSVRPCVSLRTLATPKKGLMSWHGNSRLHSLSEQLVKVTRH</sequence>
<dbReference type="EMBL" id="CAAALY010078967">
    <property type="protein sequence ID" value="VEL26241.1"/>
    <property type="molecule type" value="Genomic_DNA"/>
</dbReference>
<gene>
    <name evidence="2" type="ORF">PXEA_LOCUS19681</name>
</gene>
<keyword evidence="3" id="KW-1185">Reference proteome</keyword>
<evidence type="ECO:0000313" key="3">
    <source>
        <dbReference type="Proteomes" id="UP000784294"/>
    </source>
</evidence>
<proteinExistence type="predicted"/>
<organism evidence="2 3">
    <name type="scientific">Protopolystoma xenopodis</name>
    <dbReference type="NCBI Taxonomy" id="117903"/>
    <lineage>
        <taxon>Eukaryota</taxon>
        <taxon>Metazoa</taxon>
        <taxon>Spiralia</taxon>
        <taxon>Lophotrochozoa</taxon>
        <taxon>Platyhelminthes</taxon>
        <taxon>Monogenea</taxon>
        <taxon>Polyopisthocotylea</taxon>
        <taxon>Polystomatidea</taxon>
        <taxon>Polystomatidae</taxon>
        <taxon>Protopolystoma</taxon>
    </lineage>
</organism>
<comment type="caution">
    <text evidence="2">The sequence shown here is derived from an EMBL/GenBank/DDBJ whole genome shotgun (WGS) entry which is preliminary data.</text>
</comment>
<accession>A0A448X2L4</accession>
<feature type="compositionally biased region" description="Basic and acidic residues" evidence="1">
    <location>
        <begin position="17"/>
        <end position="28"/>
    </location>
</feature>
<feature type="region of interest" description="Disordered" evidence="1">
    <location>
        <begin position="1"/>
        <end position="31"/>
    </location>
</feature>